<dbReference type="InterPro" id="IPR043502">
    <property type="entry name" value="DNA/RNA_pol_sf"/>
</dbReference>
<evidence type="ECO:0000256" key="1">
    <source>
        <dbReference type="ARBA" id="ARBA00010879"/>
    </source>
</evidence>
<dbReference type="Proteomes" id="UP001066276">
    <property type="component" value="Chromosome 9"/>
</dbReference>
<evidence type="ECO:0000259" key="4">
    <source>
        <dbReference type="Pfam" id="PF00078"/>
    </source>
</evidence>
<organism evidence="5 6">
    <name type="scientific">Pleurodeles waltl</name>
    <name type="common">Iberian ribbed newt</name>
    <dbReference type="NCBI Taxonomy" id="8319"/>
    <lineage>
        <taxon>Eukaryota</taxon>
        <taxon>Metazoa</taxon>
        <taxon>Chordata</taxon>
        <taxon>Craniata</taxon>
        <taxon>Vertebrata</taxon>
        <taxon>Euteleostomi</taxon>
        <taxon>Amphibia</taxon>
        <taxon>Batrachia</taxon>
        <taxon>Caudata</taxon>
        <taxon>Salamandroidea</taxon>
        <taxon>Salamandridae</taxon>
        <taxon>Pleurodelinae</taxon>
        <taxon>Pleurodeles</taxon>
    </lineage>
</organism>
<reference evidence="5" key="1">
    <citation type="journal article" date="2022" name="bioRxiv">
        <title>Sequencing and chromosome-scale assembly of the giantPleurodeles waltlgenome.</title>
        <authorList>
            <person name="Brown T."/>
            <person name="Elewa A."/>
            <person name="Iarovenko S."/>
            <person name="Subramanian E."/>
            <person name="Araus A.J."/>
            <person name="Petzold A."/>
            <person name="Susuki M."/>
            <person name="Suzuki K.-i.T."/>
            <person name="Hayashi T."/>
            <person name="Toyoda A."/>
            <person name="Oliveira C."/>
            <person name="Osipova E."/>
            <person name="Leigh N.D."/>
            <person name="Simon A."/>
            <person name="Yun M.H."/>
        </authorList>
    </citation>
    <scope>NUCLEOTIDE SEQUENCE</scope>
    <source>
        <strain evidence="5">20211129_DDA</strain>
        <tissue evidence="5">Liver</tissue>
    </source>
</reference>
<feature type="compositionally biased region" description="Pro residues" evidence="3">
    <location>
        <begin position="83"/>
        <end position="92"/>
    </location>
</feature>
<comment type="similarity">
    <text evidence="1">Belongs to the beta type-B retroviral polymerase family. HERV class-II K(HML-2) pol subfamily.</text>
</comment>
<feature type="region of interest" description="Disordered" evidence="3">
    <location>
        <begin position="30"/>
        <end position="127"/>
    </location>
</feature>
<keyword evidence="6" id="KW-1185">Reference proteome</keyword>
<dbReference type="AlphaFoldDB" id="A0AAV7N4P4"/>
<dbReference type="PANTHER" id="PTHR33050">
    <property type="entry name" value="REVERSE TRANSCRIPTASE DOMAIN-CONTAINING PROTEIN"/>
    <property type="match status" value="1"/>
</dbReference>
<sequence>MASNRVRVGKRKGSDPELAQLLKLVLAKLGDGDSDVGDAPSEGEDCGEGPSRPRHTHVTQRVAFPPVKRRNKKQVTAVQQPMPSQPVTPPPMVGSVTVGAPVPATASPSENNPAPRSGGLTATPGPTLGVESMLADIRRSLAVLAALPKELPVQTYPNPQVVAPAVGATSEQGLVALALPGASQDPKTQPAPGSLSQTTLVEREQGKVTEQGASAIKTLASAEGTGLDTLLPRPGKLAAHVAPDINEKIWKGEFVDIFSLMRAKRRDVETKDKDSKASSSSDKKPKIEESITNWLFGFNVFMSVMLEKIPETGIVPKKDPGQFRLIHNLSAPRGASVNKAIDPVLCSVRYATVDQALEKLKVLGRGMLLAKTDIEAAFRLLPVHPEDYHLLGFQFNGDYSFDKCMPMGCSVSCSYFEQFSSALQWIFTRRTGHVNVIHYLDDFLVLGPLSLKNASGPCRP</sequence>
<accession>A0AAV7N4P4</accession>
<dbReference type="InterPro" id="IPR043128">
    <property type="entry name" value="Rev_trsase/Diguanyl_cyclase"/>
</dbReference>
<evidence type="ECO:0000313" key="6">
    <source>
        <dbReference type="Proteomes" id="UP001066276"/>
    </source>
</evidence>
<feature type="compositionally biased region" description="Low complexity" evidence="3">
    <location>
        <begin position="118"/>
        <end position="127"/>
    </location>
</feature>
<dbReference type="Gene3D" id="3.10.10.10">
    <property type="entry name" value="HIV Type 1 Reverse Transcriptase, subunit A, domain 1"/>
    <property type="match status" value="1"/>
</dbReference>
<evidence type="ECO:0000256" key="3">
    <source>
        <dbReference type="SAM" id="MobiDB-lite"/>
    </source>
</evidence>
<dbReference type="InterPro" id="IPR052055">
    <property type="entry name" value="Hepadnavirus_pol/RT"/>
</dbReference>
<dbReference type="PANTHER" id="PTHR33050:SF8">
    <property type="entry name" value="REVERSE TRANSCRIPTASE DOMAIN-CONTAINING PROTEIN"/>
    <property type="match status" value="1"/>
</dbReference>
<dbReference type="Gene3D" id="3.30.70.270">
    <property type="match status" value="1"/>
</dbReference>
<feature type="compositionally biased region" description="Acidic residues" evidence="3">
    <location>
        <begin position="32"/>
        <end position="47"/>
    </location>
</feature>
<dbReference type="Pfam" id="PF00078">
    <property type="entry name" value="RVT_1"/>
    <property type="match status" value="1"/>
</dbReference>
<evidence type="ECO:0000256" key="2">
    <source>
        <dbReference type="ARBA" id="ARBA00012180"/>
    </source>
</evidence>
<name>A0AAV7N4P4_PLEWA</name>
<comment type="caution">
    <text evidence="5">The sequence shown here is derived from an EMBL/GenBank/DDBJ whole genome shotgun (WGS) entry which is preliminary data.</text>
</comment>
<dbReference type="EMBL" id="JANPWB010000013">
    <property type="protein sequence ID" value="KAJ1110229.1"/>
    <property type="molecule type" value="Genomic_DNA"/>
</dbReference>
<evidence type="ECO:0000313" key="5">
    <source>
        <dbReference type="EMBL" id="KAJ1110229.1"/>
    </source>
</evidence>
<dbReference type="SUPFAM" id="SSF56672">
    <property type="entry name" value="DNA/RNA polymerases"/>
    <property type="match status" value="1"/>
</dbReference>
<dbReference type="EC" id="3.1.26.4" evidence="2"/>
<dbReference type="GO" id="GO:0004523">
    <property type="term" value="F:RNA-DNA hybrid ribonuclease activity"/>
    <property type="evidence" value="ECO:0007669"/>
    <property type="project" value="UniProtKB-EC"/>
</dbReference>
<protein>
    <recommendedName>
        <fullName evidence="2">ribonuclease H</fullName>
        <ecNumber evidence="2">3.1.26.4</ecNumber>
    </recommendedName>
</protein>
<proteinExistence type="inferred from homology"/>
<dbReference type="InterPro" id="IPR000477">
    <property type="entry name" value="RT_dom"/>
</dbReference>
<feature type="domain" description="Reverse transcriptase" evidence="4">
    <location>
        <begin position="315"/>
        <end position="446"/>
    </location>
</feature>
<gene>
    <name evidence="5" type="ORF">NDU88_007584</name>
</gene>